<dbReference type="EMBL" id="JACHCA010000015">
    <property type="protein sequence ID" value="MBB6130426.1"/>
    <property type="molecule type" value="Genomic_DNA"/>
</dbReference>
<dbReference type="Pfam" id="PF05569">
    <property type="entry name" value="Peptidase_M56"/>
    <property type="match status" value="1"/>
</dbReference>
<dbReference type="CDD" id="cd07341">
    <property type="entry name" value="M56_BlaR1_MecR1_like"/>
    <property type="match status" value="1"/>
</dbReference>
<feature type="transmembrane region" description="Helical" evidence="2">
    <location>
        <begin position="268"/>
        <end position="287"/>
    </location>
</feature>
<dbReference type="RefSeq" id="WP_183589230.1">
    <property type="nucleotide sequence ID" value="NZ_JACHCA010000015.1"/>
</dbReference>
<evidence type="ECO:0000256" key="2">
    <source>
        <dbReference type="SAM" id="Phobius"/>
    </source>
</evidence>
<feature type="transmembrane region" description="Helical" evidence="2">
    <location>
        <begin position="97"/>
        <end position="118"/>
    </location>
</feature>
<dbReference type="PROSITE" id="PS52016">
    <property type="entry name" value="TONB_DEPENDENT_REC_3"/>
    <property type="match status" value="1"/>
</dbReference>
<comment type="similarity">
    <text evidence="1">Belongs to the TonB-dependent receptor family.</text>
</comment>
<dbReference type="InterPro" id="IPR039426">
    <property type="entry name" value="TonB-dep_rcpt-like"/>
</dbReference>
<dbReference type="Proteomes" id="UP000548326">
    <property type="component" value="Unassembled WGS sequence"/>
</dbReference>
<evidence type="ECO:0000259" key="3">
    <source>
        <dbReference type="Pfam" id="PF05569"/>
    </source>
</evidence>
<dbReference type="SUPFAM" id="SSF56935">
    <property type="entry name" value="Porins"/>
    <property type="match status" value="1"/>
</dbReference>
<feature type="transmembrane region" description="Helical" evidence="2">
    <location>
        <begin position="6"/>
        <end position="25"/>
    </location>
</feature>
<dbReference type="AlphaFoldDB" id="A0A841JLE0"/>
<dbReference type="GO" id="GO:0009279">
    <property type="term" value="C:cell outer membrane"/>
    <property type="evidence" value="ECO:0007669"/>
    <property type="project" value="UniProtKB-SubCell"/>
</dbReference>
<reference evidence="5 6" key="1">
    <citation type="submission" date="2020-08" db="EMBL/GenBank/DDBJ databases">
        <title>Genomic Encyclopedia of Type Strains, Phase IV (KMG-V): Genome sequencing to study the core and pangenomes of soil and plant-associated prokaryotes.</title>
        <authorList>
            <person name="Whitman W."/>
        </authorList>
    </citation>
    <scope>NUCLEOTIDE SEQUENCE [LARGE SCALE GENOMIC DNA]</scope>
    <source>
        <strain evidence="5 6">MP601</strain>
    </source>
</reference>
<evidence type="ECO:0000313" key="5">
    <source>
        <dbReference type="EMBL" id="MBB6130426.1"/>
    </source>
</evidence>
<keyword evidence="1 2" id="KW-0812">Transmembrane</keyword>
<sequence length="573" mass="63928">MPALFVFLLKVNIALLLFCAGYYLVLRPLTFYTLNRIYLLAAIIFASVYPWLNLSAFLQRHEELAKPVQQVVINWQTPVQSLVKPLSQPDYWRWAEVIFWLGAYVLALKLVVQLFSLYRLYKSSKPATINNHLVRIMDKDAAPFSFWRSIFVNPSKHEPADLKAILLHEQIHVNEWHTVDILLAEISSIFYWFNPGIWLMKKAIRENVEFITDSKILNKGIDSKTYQYSLVSVSFNNQQPGIVNHFNISTIKKRIIMMNAKRSSKINLTRYAFLVPAVITLLLIFSISKADFANPIRVKLVNAVKPLEKMIAVNALPNPAGNVPLPKLKKPMHPAAKILPVAKPDTIKKVLIINKYGDKDSVICYINGVKGSLKNVDPDNIAQVTVLKGSPLPAYISKDDIDAAKKVGLMLVVTKDSPDGKTLEKLKQLNGVVVTDHKINPNVNLTNTTVKTVSVSPSHFTIHASLSVDTIDNSNVKANVIKVTSASNVSVNGRSTSSQNISVDNDKGMHVSFDKDKTPLIIVDGKEIPAVDMKNLNPNNIDSMSVLNDEASVKKYGSKAKDGVILITTKKKS</sequence>
<dbReference type="InterPro" id="IPR008756">
    <property type="entry name" value="Peptidase_M56"/>
</dbReference>
<feature type="domain" description="Peptidase M56" evidence="3">
    <location>
        <begin position="143"/>
        <end position="258"/>
    </location>
</feature>
<evidence type="ECO:0000256" key="1">
    <source>
        <dbReference type="PROSITE-ProRule" id="PRU01360"/>
    </source>
</evidence>
<keyword evidence="1 2" id="KW-0472">Membrane</keyword>
<keyword evidence="1" id="KW-1134">Transmembrane beta strand</keyword>
<keyword evidence="1" id="KW-0998">Cell outer membrane</keyword>
<proteinExistence type="inferred from homology"/>
<evidence type="ECO:0000259" key="4">
    <source>
        <dbReference type="Pfam" id="PF07715"/>
    </source>
</evidence>
<keyword evidence="2" id="KW-1133">Transmembrane helix</keyword>
<dbReference type="InterPro" id="IPR052173">
    <property type="entry name" value="Beta-lactam_resp_regulator"/>
</dbReference>
<feature type="domain" description="TonB-dependent receptor plug" evidence="4">
    <location>
        <begin position="485"/>
        <end position="564"/>
    </location>
</feature>
<name>A0A841JLE0_9SPHI</name>
<dbReference type="InterPro" id="IPR037066">
    <property type="entry name" value="Plug_dom_sf"/>
</dbReference>
<keyword evidence="1" id="KW-0813">Transport</keyword>
<protein>
    <recommendedName>
        <fullName evidence="7">Signal transducer regulating beta-lactamase production, contains metallopeptidase domain</fullName>
    </recommendedName>
</protein>
<comment type="subcellular location">
    <subcellularLocation>
        <location evidence="1">Cell outer membrane</location>
        <topology evidence="1">Multi-pass membrane protein</topology>
    </subcellularLocation>
</comment>
<dbReference type="InterPro" id="IPR012910">
    <property type="entry name" value="Plug_dom"/>
</dbReference>
<dbReference type="PANTHER" id="PTHR34978:SF3">
    <property type="entry name" value="SLR0241 PROTEIN"/>
    <property type="match status" value="1"/>
</dbReference>
<dbReference type="Pfam" id="PF07715">
    <property type="entry name" value="Plug"/>
    <property type="match status" value="1"/>
</dbReference>
<comment type="caution">
    <text evidence="5">The sequence shown here is derived from an EMBL/GenBank/DDBJ whole genome shotgun (WGS) entry which is preliminary data.</text>
</comment>
<evidence type="ECO:0000313" key="6">
    <source>
        <dbReference type="Proteomes" id="UP000548326"/>
    </source>
</evidence>
<organism evidence="5 6">
    <name type="scientific">Mucilaginibacter lappiensis</name>
    <dbReference type="NCBI Taxonomy" id="354630"/>
    <lineage>
        <taxon>Bacteria</taxon>
        <taxon>Pseudomonadati</taxon>
        <taxon>Bacteroidota</taxon>
        <taxon>Sphingobacteriia</taxon>
        <taxon>Sphingobacteriales</taxon>
        <taxon>Sphingobacteriaceae</taxon>
        <taxon>Mucilaginibacter</taxon>
    </lineage>
</organism>
<accession>A0A841JLE0</accession>
<gene>
    <name evidence="5" type="ORF">HDF22_004566</name>
</gene>
<feature type="transmembrane region" description="Helical" evidence="2">
    <location>
        <begin position="37"/>
        <end position="58"/>
    </location>
</feature>
<dbReference type="Gene3D" id="2.170.130.10">
    <property type="entry name" value="TonB-dependent receptor, plug domain"/>
    <property type="match status" value="1"/>
</dbReference>
<evidence type="ECO:0008006" key="7">
    <source>
        <dbReference type="Google" id="ProtNLM"/>
    </source>
</evidence>
<dbReference type="PANTHER" id="PTHR34978">
    <property type="entry name" value="POSSIBLE SENSOR-TRANSDUCER PROTEIN BLAR"/>
    <property type="match status" value="1"/>
</dbReference>